<protein>
    <recommendedName>
        <fullName evidence="4">DUF4383 domain-containing protein</fullName>
    </recommendedName>
</protein>
<evidence type="ECO:0000313" key="2">
    <source>
        <dbReference type="EMBL" id="REF96943.1"/>
    </source>
</evidence>
<feature type="transmembrane region" description="Helical" evidence="1">
    <location>
        <begin position="83"/>
        <end position="103"/>
    </location>
</feature>
<gene>
    <name evidence="2" type="ORF">DFJ67_2937</name>
</gene>
<organism evidence="2 3">
    <name type="scientific">Asanoa ferruginea</name>
    <dbReference type="NCBI Taxonomy" id="53367"/>
    <lineage>
        <taxon>Bacteria</taxon>
        <taxon>Bacillati</taxon>
        <taxon>Actinomycetota</taxon>
        <taxon>Actinomycetes</taxon>
        <taxon>Micromonosporales</taxon>
        <taxon>Micromonosporaceae</taxon>
        <taxon>Asanoa</taxon>
    </lineage>
</organism>
<comment type="caution">
    <text evidence="2">The sequence shown here is derived from an EMBL/GenBank/DDBJ whole genome shotgun (WGS) entry which is preliminary data.</text>
</comment>
<feature type="transmembrane region" description="Helical" evidence="1">
    <location>
        <begin position="17"/>
        <end position="37"/>
    </location>
</feature>
<keyword evidence="1" id="KW-0812">Transmembrane</keyword>
<evidence type="ECO:0000313" key="3">
    <source>
        <dbReference type="Proteomes" id="UP000256913"/>
    </source>
</evidence>
<reference evidence="2 3" key="1">
    <citation type="submission" date="2018-08" db="EMBL/GenBank/DDBJ databases">
        <title>Sequencing the genomes of 1000 actinobacteria strains.</title>
        <authorList>
            <person name="Klenk H.-P."/>
        </authorList>
    </citation>
    <scope>NUCLEOTIDE SEQUENCE [LARGE SCALE GENOMIC DNA]</scope>
    <source>
        <strain evidence="2 3">DSM 44099</strain>
    </source>
</reference>
<feature type="transmembrane region" description="Helical" evidence="1">
    <location>
        <begin position="109"/>
        <end position="130"/>
    </location>
</feature>
<dbReference type="AlphaFoldDB" id="A0A3D9ZLY1"/>
<dbReference type="RefSeq" id="WP_116068377.1">
    <property type="nucleotide sequence ID" value="NZ_BONB01000026.1"/>
</dbReference>
<name>A0A3D9ZLY1_9ACTN</name>
<keyword evidence="1" id="KW-0472">Membrane</keyword>
<keyword evidence="3" id="KW-1185">Reference proteome</keyword>
<proteinExistence type="predicted"/>
<evidence type="ECO:0000256" key="1">
    <source>
        <dbReference type="SAM" id="Phobius"/>
    </source>
</evidence>
<dbReference type="OrthoDB" id="3386543at2"/>
<keyword evidence="1" id="KW-1133">Transmembrane helix</keyword>
<feature type="transmembrane region" description="Helical" evidence="1">
    <location>
        <begin position="57"/>
        <end position="76"/>
    </location>
</feature>
<sequence>MSTHNPINHPARSTYRVLTGLSGLYLVIFGGIGAATTGGDGLFAQDGGSVLGQGTNLANSLLSIVIGAIVLIATVLGRNIDVAVNRVFSYVLMALGLATLATIRTDANYLGHTLATSIVMMGLGTLLLLAGMYGRVGSEDEHQAWQRARLEF</sequence>
<dbReference type="EMBL" id="QUMQ01000001">
    <property type="protein sequence ID" value="REF96943.1"/>
    <property type="molecule type" value="Genomic_DNA"/>
</dbReference>
<accession>A0A3D9ZLY1</accession>
<evidence type="ECO:0008006" key="4">
    <source>
        <dbReference type="Google" id="ProtNLM"/>
    </source>
</evidence>
<dbReference type="Proteomes" id="UP000256913">
    <property type="component" value="Unassembled WGS sequence"/>
</dbReference>